<accession>A0AAY4DFM1</accession>
<feature type="domain" description="TM7S3/TM198-like" evidence="7">
    <location>
        <begin position="293"/>
        <end position="497"/>
    </location>
</feature>
<dbReference type="InterPro" id="IPR042502">
    <property type="entry name" value="TM7SF3"/>
</dbReference>
<evidence type="ECO:0000256" key="6">
    <source>
        <dbReference type="SAM" id="SignalP"/>
    </source>
</evidence>
<reference evidence="8" key="2">
    <citation type="submission" date="2025-08" db="UniProtKB">
        <authorList>
            <consortium name="Ensembl"/>
        </authorList>
    </citation>
    <scope>IDENTIFICATION</scope>
</reference>
<feature type="transmembrane region" description="Helical" evidence="5">
    <location>
        <begin position="400"/>
        <end position="420"/>
    </location>
</feature>
<evidence type="ECO:0000256" key="5">
    <source>
        <dbReference type="SAM" id="Phobius"/>
    </source>
</evidence>
<organism evidence="8 9">
    <name type="scientific">Denticeps clupeoides</name>
    <name type="common">denticle herring</name>
    <dbReference type="NCBI Taxonomy" id="299321"/>
    <lineage>
        <taxon>Eukaryota</taxon>
        <taxon>Metazoa</taxon>
        <taxon>Chordata</taxon>
        <taxon>Craniata</taxon>
        <taxon>Vertebrata</taxon>
        <taxon>Euteleostomi</taxon>
        <taxon>Actinopterygii</taxon>
        <taxon>Neopterygii</taxon>
        <taxon>Teleostei</taxon>
        <taxon>Clupei</taxon>
        <taxon>Clupeiformes</taxon>
        <taxon>Denticipitoidei</taxon>
        <taxon>Denticipitidae</taxon>
        <taxon>Denticeps</taxon>
    </lineage>
</organism>
<evidence type="ECO:0000313" key="9">
    <source>
        <dbReference type="Proteomes" id="UP000694580"/>
    </source>
</evidence>
<comment type="subcellular location">
    <subcellularLocation>
        <location evidence="1">Membrane</location>
        <topology evidence="1">Multi-pass membrane protein</topology>
    </subcellularLocation>
</comment>
<keyword evidence="9" id="KW-1185">Reference proteome</keyword>
<name>A0AAY4DFM1_9TELE</name>
<keyword evidence="2 5" id="KW-0812">Transmembrane</keyword>
<reference evidence="8" key="3">
    <citation type="submission" date="2025-09" db="UniProtKB">
        <authorList>
            <consortium name="Ensembl"/>
        </authorList>
    </citation>
    <scope>IDENTIFICATION</scope>
</reference>
<feature type="signal peptide" evidence="6">
    <location>
        <begin position="1"/>
        <end position="21"/>
    </location>
</feature>
<feature type="transmembrane region" description="Helical" evidence="5">
    <location>
        <begin position="368"/>
        <end position="388"/>
    </location>
</feature>
<dbReference type="PANTHER" id="PTHR15937:SF3">
    <property type="entry name" value="TRANSMEMBRANE 7 SUPERFAMILY MEMBER 3"/>
    <property type="match status" value="1"/>
</dbReference>
<gene>
    <name evidence="8" type="primary">TM7SF3</name>
</gene>
<dbReference type="AlphaFoldDB" id="A0AAY4DFM1"/>
<proteinExistence type="predicted"/>
<reference evidence="8 9" key="1">
    <citation type="submission" date="2020-06" db="EMBL/GenBank/DDBJ databases">
        <authorList>
            <consortium name="Wellcome Sanger Institute Data Sharing"/>
        </authorList>
    </citation>
    <scope>NUCLEOTIDE SEQUENCE [LARGE SCALE GENOMIC DNA]</scope>
</reference>
<evidence type="ECO:0000256" key="2">
    <source>
        <dbReference type="ARBA" id="ARBA00022692"/>
    </source>
</evidence>
<evidence type="ECO:0000256" key="1">
    <source>
        <dbReference type="ARBA" id="ARBA00004141"/>
    </source>
</evidence>
<sequence>MARLWRLAALLLTLACDGRFAQEENRVVFSLGTFQNVSVPENGTVQVVVSRIPSDVSFIVLQFHAQQQNATLSYTRVPQLGFSLTAADSGLLSALTPAQSTVSWFIESPDGQTVAGTGVILPYTSTDPVPGACNIEFDLDIDPNIHLRYNLFETTITFAPANVGFARGVAPPVCDEDTGPVAHWRLEYDIYQHFLPENDLSEQSLMIGVERVASTAGLEEHGKKLLTLSSGEKTSVSFTSIPGQGVIYSVVVRDPALNTSASYVPVHTYACSFASKLDGCASLGRISTKVFFTIAGMAGLFVCFFGHRFFKSELFIMGFGFTAFFCFVLVTKFTTLDYDLRLTLTTLIGVVGGAFLVLSWWRFGSVMACVIVVGLMLGFMLASVFFFTPLGDLAVFRTDAVFWVTFVCIVVVVPPFFIRWPRQGNITTCGVVGAYMVVLAVNAYVYTSLSYVTLDVLKRFINESFSRAFTSVPFQAIDFAMITAWVVLAVTGIVAQLYRERSRPFFPPSPYVMWQQERERRKTNVLDPSHHTPALPARLLARIRQLTRRSEPAGERTPLLL</sequence>
<feature type="transmembrane region" description="Helical" evidence="5">
    <location>
        <begin position="474"/>
        <end position="498"/>
    </location>
</feature>
<dbReference type="GeneTree" id="ENSGT00390000008702"/>
<keyword evidence="3 5" id="KW-1133">Transmembrane helix</keyword>
<feature type="transmembrane region" description="Helical" evidence="5">
    <location>
        <begin position="290"/>
        <end position="307"/>
    </location>
</feature>
<feature type="transmembrane region" description="Helical" evidence="5">
    <location>
        <begin position="340"/>
        <end position="361"/>
    </location>
</feature>
<feature type="transmembrane region" description="Helical" evidence="5">
    <location>
        <begin position="432"/>
        <end position="454"/>
    </location>
</feature>
<dbReference type="Proteomes" id="UP000694580">
    <property type="component" value="Chromosome 15"/>
</dbReference>
<dbReference type="RefSeq" id="XP_028810456.1">
    <property type="nucleotide sequence ID" value="XM_028954623.1"/>
</dbReference>
<feature type="transmembrane region" description="Helical" evidence="5">
    <location>
        <begin position="314"/>
        <end position="334"/>
    </location>
</feature>
<evidence type="ECO:0000259" key="7">
    <source>
        <dbReference type="Pfam" id="PF13886"/>
    </source>
</evidence>
<feature type="chain" id="PRO_5044295671" description="TM7S3/TM198-like domain-containing protein" evidence="6">
    <location>
        <begin position="22"/>
        <end position="561"/>
    </location>
</feature>
<evidence type="ECO:0000256" key="3">
    <source>
        <dbReference type="ARBA" id="ARBA00022989"/>
    </source>
</evidence>
<dbReference type="PANTHER" id="PTHR15937">
    <property type="entry name" value="TRANSMEMBRANE 7 SUPERFAMILY MEMBER 3"/>
    <property type="match status" value="1"/>
</dbReference>
<evidence type="ECO:0000313" key="8">
    <source>
        <dbReference type="Ensembl" id="ENSDCDP00010043061.1"/>
    </source>
</evidence>
<dbReference type="GeneID" id="114764738"/>
<keyword evidence="4 5" id="KW-0472">Membrane</keyword>
<dbReference type="Pfam" id="PF25992">
    <property type="entry name" value="Ig_TM7SF3_N"/>
    <property type="match status" value="1"/>
</dbReference>
<dbReference type="InterPro" id="IPR025256">
    <property type="entry name" value="TM7S3/TM198-like_dom"/>
</dbReference>
<dbReference type="GO" id="GO:0043069">
    <property type="term" value="P:negative regulation of programmed cell death"/>
    <property type="evidence" value="ECO:0007669"/>
    <property type="project" value="TreeGrafter"/>
</dbReference>
<evidence type="ECO:0000256" key="4">
    <source>
        <dbReference type="ARBA" id="ARBA00023136"/>
    </source>
</evidence>
<dbReference type="Pfam" id="PF13886">
    <property type="entry name" value="TM7S3_TM198"/>
    <property type="match status" value="1"/>
</dbReference>
<keyword evidence="6" id="KW-0732">Signal</keyword>
<dbReference type="Ensembl" id="ENSDCDT00010053114.1">
    <property type="protein sequence ID" value="ENSDCDP00010043061.1"/>
    <property type="gene ID" value="ENSDCDG00010026782.1"/>
</dbReference>
<protein>
    <recommendedName>
        <fullName evidence="7">TM7S3/TM198-like domain-containing protein</fullName>
    </recommendedName>
</protein>
<dbReference type="GO" id="GO:0005886">
    <property type="term" value="C:plasma membrane"/>
    <property type="evidence" value="ECO:0007669"/>
    <property type="project" value="TreeGrafter"/>
</dbReference>